<evidence type="ECO:0000313" key="14">
    <source>
        <dbReference type="EMBL" id="EAR96334.2"/>
    </source>
</evidence>
<keyword evidence="3" id="KW-1003">Cell membrane</keyword>
<keyword evidence="9" id="KW-0175">Coiled coil</keyword>
<evidence type="ECO:0000313" key="15">
    <source>
        <dbReference type="Proteomes" id="UP000009168"/>
    </source>
</evidence>
<evidence type="ECO:0000256" key="9">
    <source>
        <dbReference type="SAM" id="Coils"/>
    </source>
</evidence>
<feature type="region of interest" description="Disordered" evidence="10">
    <location>
        <begin position="2082"/>
        <end position="2101"/>
    </location>
</feature>
<dbReference type="PROSITE" id="PS50026">
    <property type="entry name" value="EGF_3"/>
    <property type="match status" value="1"/>
</dbReference>
<dbReference type="PANTHER" id="PTHR15332">
    <property type="entry name" value="PROPROTEIN CONVERTASE SUBTILISIN_KEXIN TYPE 5-LIKE"/>
    <property type="match status" value="1"/>
</dbReference>
<comment type="similarity">
    <text evidence="2">Belongs to the CRELD family.</text>
</comment>
<accession>I7LUZ0</accession>
<dbReference type="GO" id="GO:0005886">
    <property type="term" value="C:plasma membrane"/>
    <property type="evidence" value="ECO:0007669"/>
    <property type="project" value="UniProtKB-SubCell"/>
</dbReference>
<evidence type="ECO:0000256" key="10">
    <source>
        <dbReference type="SAM" id="MobiDB-lite"/>
    </source>
</evidence>
<dbReference type="InParanoid" id="I7LUZ0"/>
<evidence type="ECO:0000256" key="4">
    <source>
        <dbReference type="ARBA" id="ARBA00022692"/>
    </source>
</evidence>
<evidence type="ECO:0000256" key="8">
    <source>
        <dbReference type="PROSITE-ProRule" id="PRU00076"/>
    </source>
</evidence>
<dbReference type="OrthoDB" id="10035969at2759"/>
<dbReference type="CDD" id="cd00064">
    <property type="entry name" value="FU"/>
    <property type="match status" value="11"/>
</dbReference>
<keyword evidence="4 11" id="KW-0812">Transmembrane</keyword>
<evidence type="ECO:0000256" key="3">
    <source>
        <dbReference type="ARBA" id="ARBA00022475"/>
    </source>
</evidence>
<dbReference type="PANTHER" id="PTHR15332:SF175">
    <property type="entry name" value="PROPROTEIN CONVERTASE SUBTILISIN_KEXIN TYPE 5-LIKE"/>
    <property type="match status" value="1"/>
</dbReference>
<feature type="transmembrane region" description="Helical" evidence="11">
    <location>
        <begin position="2472"/>
        <end position="2492"/>
    </location>
</feature>
<dbReference type="SMART" id="SM00303">
    <property type="entry name" value="GPS"/>
    <property type="match status" value="1"/>
</dbReference>
<evidence type="ECO:0000259" key="12">
    <source>
        <dbReference type="PROSITE" id="PS50026"/>
    </source>
</evidence>
<keyword evidence="6 11" id="KW-0472">Membrane</keyword>
<evidence type="ECO:0000256" key="2">
    <source>
        <dbReference type="ARBA" id="ARBA00005897"/>
    </source>
</evidence>
<feature type="domain" description="EGF-like" evidence="12">
    <location>
        <begin position="1442"/>
        <end position="1479"/>
    </location>
</feature>
<feature type="region of interest" description="Disordered" evidence="10">
    <location>
        <begin position="2145"/>
        <end position="2164"/>
    </location>
</feature>
<dbReference type="GeneID" id="7830838"/>
<dbReference type="InterPro" id="IPR000203">
    <property type="entry name" value="GPS"/>
</dbReference>
<feature type="coiled-coil region" evidence="9">
    <location>
        <begin position="2325"/>
        <end position="2352"/>
    </location>
</feature>
<evidence type="ECO:0000256" key="7">
    <source>
        <dbReference type="ARBA" id="ARBA00023157"/>
    </source>
</evidence>
<evidence type="ECO:0000259" key="13">
    <source>
        <dbReference type="PROSITE" id="PS50221"/>
    </source>
</evidence>
<dbReference type="InterPro" id="IPR001881">
    <property type="entry name" value="EGF-like_Ca-bd_dom"/>
</dbReference>
<feature type="region of interest" description="Disordered" evidence="10">
    <location>
        <begin position="2185"/>
        <end position="2214"/>
    </location>
</feature>
<dbReference type="InterPro" id="IPR057244">
    <property type="entry name" value="GAIN_B"/>
</dbReference>
<dbReference type="SMART" id="SM00181">
    <property type="entry name" value="EGF"/>
    <property type="match status" value="20"/>
</dbReference>
<feature type="transmembrane region" description="Helical" evidence="11">
    <location>
        <begin position="2428"/>
        <end position="2452"/>
    </location>
</feature>
<dbReference type="InterPro" id="IPR006212">
    <property type="entry name" value="Furin_repeat"/>
</dbReference>
<dbReference type="PROSITE" id="PS50221">
    <property type="entry name" value="GAIN_B"/>
    <property type="match status" value="1"/>
</dbReference>
<reference evidence="15" key="1">
    <citation type="journal article" date="2006" name="PLoS Biol.">
        <title>Macronuclear genome sequence of the ciliate Tetrahymena thermophila, a model eukaryote.</title>
        <authorList>
            <person name="Eisen J.A."/>
            <person name="Coyne R.S."/>
            <person name="Wu M."/>
            <person name="Wu D."/>
            <person name="Thiagarajan M."/>
            <person name="Wortman J.R."/>
            <person name="Badger J.H."/>
            <person name="Ren Q."/>
            <person name="Amedeo P."/>
            <person name="Jones K.M."/>
            <person name="Tallon L.J."/>
            <person name="Delcher A.L."/>
            <person name="Salzberg S.L."/>
            <person name="Silva J.C."/>
            <person name="Haas B.J."/>
            <person name="Majoros W.H."/>
            <person name="Farzad M."/>
            <person name="Carlton J.M."/>
            <person name="Smith R.K. Jr."/>
            <person name="Garg J."/>
            <person name="Pearlman R.E."/>
            <person name="Karrer K.M."/>
            <person name="Sun L."/>
            <person name="Manning G."/>
            <person name="Elde N.C."/>
            <person name="Turkewitz A.P."/>
            <person name="Asai D.J."/>
            <person name="Wilkes D.E."/>
            <person name="Wang Y."/>
            <person name="Cai H."/>
            <person name="Collins K."/>
            <person name="Stewart B.A."/>
            <person name="Lee S.R."/>
            <person name="Wilamowska K."/>
            <person name="Weinberg Z."/>
            <person name="Ruzzo W.L."/>
            <person name="Wloga D."/>
            <person name="Gaertig J."/>
            <person name="Frankel J."/>
            <person name="Tsao C.-C."/>
            <person name="Gorovsky M.A."/>
            <person name="Keeling P.J."/>
            <person name="Waller R.F."/>
            <person name="Patron N.J."/>
            <person name="Cherry J.M."/>
            <person name="Stover N.A."/>
            <person name="Krieger C.J."/>
            <person name="del Toro C."/>
            <person name="Ryder H.F."/>
            <person name="Williamson S.C."/>
            <person name="Barbeau R.A."/>
            <person name="Hamilton E.P."/>
            <person name="Orias E."/>
        </authorList>
    </citation>
    <scope>NUCLEOTIDE SEQUENCE [LARGE SCALE GENOMIC DNA]</scope>
    <source>
        <strain evidence="15">SB210</strain>
    </source>
</reference>
<dbReference type="GO" id="GO:0005509">
    <property type="term" value="F:calcium ion binding"/>
    <property type="evidence" value="ECO:0007669"/>
    <property type="project" value="InterPro"/>
</dbReference>
<comment type="caution">
    <text evidence="8">Lacks conserved residue(s) required for the propagation of feature annotation.</text>
</comment>
<dbReference type="InterPro" id="IPR000742">
    <property type="entry name" value="EGF"/>
</dbReference>
<dbReference type="PROSITE" id="PS00022">
    <property type="entry name" value="EGF_1"/>
    <property type="match status" value="1"/>
</dbReference>
<dbReference type="InterPro" id="IPR009030">
    <property type="entry name" value="Growth_fac_rcpt_cys_sf"/>
</dbReference>
<name>I7LUZ0_TETTS</name>
<gene>
    <name evidence="14" type="ORF">TTHERM_00189030</name>
</gene>
<dbReference type="EMBL" id="GG662693">
    <property type="protein sequence ID" value="EAR96334.2"/>
    <property type="molecule type" value="Genomic_DNA"/>
</dbReference>
<dbReference type="SMART" id="SM00179">
    <property type="entry name" value="EGF_CA"/>
    <property type="match status" value="1"/>
</dbReference>
<dbReference type="PROSITE" id="PS01186">
    <property type="entry name" value="EGF_2"/>
    <property type="match status" value="1"/>
</dbReference>
<evidence type="ECO:0000256" key="11">
    <source>
        <dbReference type="SAM" id="Phobius"/>
    </source>
</evidence>
<dbReference type="eggNOG" id="KOG3525">
    <property type="taxonomic scope" value="Eukaryota"/>
</dbReference>
<dbReference type="Gene3D" id="2.10.220.10">
    <property type="entry name" value="Hormone Receptor, Insulin-like Growth Factor Receptor 1, Chain A, domain 2"/>
    <property type="match status" value="13"/>
</dbReference>
<evidence type="ECO:0000256" key="6">
    <source>
        <dbReference type="ARBA" id="ARBA00023136"/>
    </source>
</evidence>
<keyword evidence="5 11" id="KW-1133">Transmembrane helix</keyword>
<evidence type="ECO:0000256" key="1">
    <source>
        <dbReference type="ARBA" id="ARBA00004236"/>
    </source>
</evidence>
<feature type="compositionally biased region" description="Low complexity" evidence="10">
    <location>
        <begin position="2115"/>
        <end position="2135"/>
    </location>
</feature>
<organism evidence="14 15">
    <name type="scientific">Tetrahymena thermophila (strain SB210)</name>
    <dbReference type="NCBI Taxonomy" id="312017"/>
    <lineage>
        <taxon>Eukaryota</taxon>
        <taxon>Sar</taxon>
        <taxon>Alveolata</taxon>
        <taxon>Ciliophora</taxon>
        <taxon>Intramacronucleata</taxon>
        <taxon>Oligohymenophorea</taxon>
        <taxon>Hymenostomatida</taxon>
        <taxon>Tetrahymenina</taxon>
        <taxon>Tetrahymenidae</taxon>
        <taxon>Tetrahymena</taxon>
    </lineage>
</organism>
<feature type="transmembrane region" description="Helical" evidence="11">
    <location>
        <begin position="2512"/>
        <end position="2534"/>
    </location>
</feature>
<feature type="compositionally biased region" description="Basic and acidic residues" evidence="10">
    <location>
        <begin position="2154"/>
        <end position="2163"/>
    </location>
</feature>
<feature type="compositionally biased region" description="Basic residues" evidence="10">
    <location>
        <begin position="2192"/>
        <end position="2207"/>
    </location>
</feature>
<dbReference type="SUPFAM" id="SSF57184">
    <property type="entry name" value="Growth factor receptor domain"/>
    <property type="match status" value="9"/>
</dbReference>
<feature type="region of interest" description="Disordered" evidence="10">
    <location>
        <begin position="2279"/>
        <end position="2301"/>
    </location>
</feature>
<keyword evidence="15" id="KW-1185">Reference proteome</keyword>
<protein>
    <submittedName>
        <fullName evidence="14">Latrophilin/CL-like GPS domain protein</fullName>
    </submittedName>
</protein>
<dbReference type="SUPFAM" id="SSF57196">
    <property type="entry name" value="EGF/Laminin"/>
    <property type="match status" value="1"/>
</dbReference>
<feature type="disulfide bond" evidence="8">
    <location>
        <begin position="1469"/>
        <end position="1478"/>
    </location>
</feature>
<feature type="region of interest" description="Disordered" evidence="10">
    <location>
        <begin position="2112"/>
        <end position="2135"/>
    </location>
</feature>
<feature type="domain" description="GAIN-B" evidence="13">
    <location>
        <begin position="1605"/>
        <end position="1793"/>
    </location>
</feature>
<dbReference type="Proteomes" id="UP000009168">
    <property type="component" value="Unassembled WGS sequence"/>
</dbReference>
<evidence type="ECO:0000256" key="5">
    <source>
        <dbReference type="ARBA" id="ARBA00022989"/>
    </source>
</evidence>
<proteinExistence type="inferred from homology"/>
<sequence>MLISLHYMLLSQQCKIQFTFFVYSFFFYIKFSCRSCQQGFYLKDYSCVTSCPPLKYQQLSKLGICKPCPFPCDECTLDGQSCLTCQAGYVLTMARQCQLSCWEQQYVDQNNVCQSCDTSCLSCSGPKNTDCTQCNLGYFKEAQSGACLPCNPLCLQCTDQTNLSCSLCQYGVIFYNNSICTLDCSEIPGTYAYDDSCLPCNSQCKSCDGPDFSDCLVCQDGFTLLNNLCVPCDSKCLRCFGTTSEQCYSCTDGYVLQEKSCVLSCNPGYYLQNKICKQCNQACSLCFGPQNNQCTACSQGFYFKNNLCLPCHPFCQNCFGPNQDNCLFCNPGSFLMRTQCYSNQQGGCPKGYYGNMQTGLCSLCDPSCLACQGSSPNVCLSCPQGSYMTQLFYDISGNTLPSSCSPCPSVCQICTSATLCIQCQPNYFLYMNTCLSTCPNGFYGSNVTGMCTPCGNNCTTCSGFNSLGNFICNSCTTSYYLDSNFQCQQCSAGCVLCKSQTVCIKCLQGYYNYQGFCLTQCPVGYYASDSTQSCVQCVKPCSLCTSSTMCQACQIGYYLQSNYNSSKVLVSSSCMMCNNVCNDCSAGTASDCMSCKSPLSLQGNQCQQQCNIGYYSNQGICLLCSQNCLQCTSASYCTVCAQGYISIQGVCQLCNFKCSSCFGLNETQCYSCVSPYYLYQSTCQLTCPDQFFKQTLTDSQNVQHNICQKCSSSCFNCFGIGDNQCTSCLTGYYVTSSKTCSQCSQLCNTCSQDSTLCTSCPLGQFLYNQTCVQTCPPGFYGSDQDNKCHQCNSPCSTCTGPGVNQCSSCLQSYFYSQGQCLPCHPNCKTCYGFLQNQCYTCQLGMQQQSNTCTSCGDGNYYDSLLNSCQQCNPVCLTCYGASSSNCLSCQSGKYLYQSTCNICPSSCSSCSSQNMCTSCANNFYLLALSSSNQICVQSCPQGMVENLNQQCQCSNNCNLCTIDPDSLLVTCTKCSAQNFVIDLFTQGNQFACIDGTTCQGFLDIQSNSCVQSCSSTTPFVDFVAKQCIQNSCPQNTVILYISGQGQCLSACPKGYYANNQQICSPCHPLCSKCTGPQPNQCQECVQKIFYHPVISTCSDSCLIGYNLDSVSGYCVVCYNFCKACISNLVLFNGLCLEECPVGYTQTASMTCVESSNEVVKILNSFNSAIGITKDVVLQASLFVLGPIKSIEWVLKKCTDAQFQASFDILTINTLTLTIPFLALKSSQSYTFRIEVILASNEILNDEVSFMTAGEIIAGSFIVNPTSGTAGSDIFQISIQNYKFPQPLLFDISYFVLQVQFSNTIADDGSIQKQTNPSFVKVGLVQIYESIPFNQTQASLLTYQFPIYYESDQNIACEIKIYSADGSSERYDYSIITLKKTVKVDQSIFKFNSQNVFDSISFLNYILNIRESFVIDSKKLKALQQNNNINMQIALSNKKTYNQNAQCDPDIDCFGQGSCVMSLNLYSCQCLEGYLGVNCQWQQSDYIFLQANIPQYIQYILSQNTTKYSSIIVAQAIGNVFYYSDFNDEAIQLANVFISILTSSLNNVLDQIQIQIYQTICQNLITILQNTQAQQASSQIQQLQVLNQNIQSATFQNINMGESLTQQSDTSDSAAIPLSLQMINTSNTNVNGSTPQGRRQLRRLQKLQKIRLLQSSSDSNSAIPVVFRSLTVQIPPQVIDTSKKVIVSGSSFKVDPRANPFAVTTTLSLSLGGNGGAQSVSDAPKPIVMTIPKKVPSPPGLNTDAIQCTYYDEETNSYKSDGCTLVKETITSIICSCTHLTDFSAALQPQSIKSVINLSDMKEAQKVGNSLLSASNPAVITISNLPTPKIGQRNVNLVNAVNIQLSGGVLNVLAKQTFIVTQDGENYSTYSMWDYIQQDSVQNLISSLSNNDEDTVSQSSNRQLGQIIIIGVLVVGVFFKTGIRASFKFKFLDDDEAPAEMILNNIHKNVKNGNQQDEQNNDQEKDIQFYKEKDKEYDFSITQSHNNIKSKSNPNTPKDLVKISIQDEVAETLSNFSPAHGQGRVKLTRKAIDEVTKKALQLKKKYEQEQKLLKIIEKNQEANSQENQSNILDLQSQIKQEQEKMFESQNLSPKKLQKSPFTPFKKSQFVKQTIDQSPNNQNNSNTSRNKSNSQNKFSKFSEKIAEIQDQQSPQRNEKKYKIDSQPRMVFQKVNLVIQEQDLQSIDSTNQQQQKKKKGKKSKSKAKNIKKNEKIEKDDKNEEIMLTTEANDDQGLIKDKFVKQQASPNSANVVKKSKFCNQSTLFNQKSKSPHLVKSINLKSQQNSPRSKHNIKNSPQSTNKIENKISNFSNQLKIQGLRESNLQMNLSQQQQQEIKEKNELIENELAILKMRENVQKQKQKISSNNINPIYSIFHAKDTLFQTKMSRIIYVYITFYGYLAFDFYIYKWCSEHTPNQPFINYLFYFNPARILLIIMLSNIVSHTFFGFLNQIFSSFIRQQDYELINTKILNRLRAQHLTCYIFIFLCLFAIYSSTVNSFAQTQYFTVNQIQDIIIEVVGAFLIDIFIFDLFLVIFHSGFVSTLPEEIPFKRNFEIFQSQRGFFYTQNTEHPKVMDIII</sequence>
<dbReference type="RefSeq" id="XP_001016579.2">
    <property type="nucleotide sequence ID" value="XM_001016579.2"/>
</dbReference>
<feature type="transmembrane region" description="Helical" evidence="11">
    <location>
        <begin position="2389"/>
        <end position="2408"/>
    </location>
</feature>
<dbReference type="SMART" id="SM00261">
    <property type="entry name" value="FU"/>
    <property type="match status" value="24"/>
</dbReference>
<comment type="subcellular location">
    <subcellularLocation>
        <location evidence="1">Cell membrane</location>
    </subcellularLocation>
</comment>
<dbReference type="KEGG" id="tet:TTHERM_00189030"/>
<keyword evidence="7 8" id="KW-1015">Disulfide bond</keyword>
<keyword evidence="8" id="KW-0245">EGF-like domain</keyword>